<feature type="compositionally biased region" description="Basic and acidic residues" evidence="1">
    <location>
        <begin position="45"/>
        <end position="54"/>
    </location>
</feature>
<sequence length="91" mass="10417">MSMTNIKQLKILREPRPIDFAETELSPYLDKQRGDAKGFKQFKQTAEKRKEYKDRVDAGFGSLSKSAEPYNSGHTSGWDAGPWPWQVIPQT</sequence>
<organism evidence="3 4">
    <name type="scientific">Cohnella kolymensis</name>
    <dbReference type="NCBI Taxonomy" id="1590652"/>
    <lineage>
        <taxon>Bacteria</taxon>
        <taxon>Bacillati</taxon>
        <taxon>Bacillota</taxon>
        <taxon>Bacilli</taxon>
        <taxon>Bacillales</taxon>
        <taxon>Paenibacillaceae</taxon>
        <taxon>Cohnella</taxon>
    </lineage>
</organism>
<name>A0ABR5A8G1_9BACL</name>
<reference evidence="3 4" key="1">
    <citation type="submission" date="2014-12" db="EMBL/GenBank/DDBJ databases">
        <title>Draft genome sequence of Cohnella kolymensis strain B-2846.</title>
        <authorList>
            <person name="Karlyshev A.V."/>
            <person name="Kudryashova E.B."/>
        </authorList>
    </citation>
    <scope>NUCLEOTIDE SEQUENCE [LARGE SCALE GENOMIC DNA]</scope>
    <source>
        <strain evidence="3 4">VKM B-2846</strain>
    </source>
</reference>
<evidence type="ECO:0000259" key="2">
    <source>
        <dbReference type="Pfam" id="PF12652"/>
    </source>
</evidence>
<dbReference type="EMBL" id="JXAL01000004">
    <property type="protein sequence ID" value="KIL36880.1"/>
    <property type="molecule type" value="Genomic_DNA"/>
</dbReference>
<dbReference type="Proteomes" id="UP000054526">
    <property type="component" value="Unassembled WGS sequence"/>
</dbReference>
<evidence type="ECO:0000313" key="4">
    <source>
        <dbReference type="Proteomes" id="UP000054526"/>
    </source>
</evidence>
<protein>
    <recommendedName>
        <fullName evidence="2">Protein CotJB domain-containing protein</fullName>
    </recommendedName>
</protein>
<dbReference type="Pfam" id="PF12652">
    <property type="entry name" value="CotJB"/>
    <property type="match status" value="1"/>
</dbReference>
<comment type="caution">
    <text evidence="3">The sequence shown here is derived from an EMBL/GenBank/DDBJ whole genome shotgun (WGS) entry which is preliminary data.</text>
</comment>
<evidence type="ECO:0000256" key="1">
    <source>
        <dbReference type="SAM" id="MobiDB-lite"/>
    </source>
</evidence>
<dbReference type="InterPro" id="IPR024207">
    <property type="entry name" value="CotJB_dom"/>
</dbReference>
<dbReference type="RefSeq" id="WP_041060789.1">
    <property type="nucleotide sequence ID" value="NZ_JXAL01000004.1"/>
</dbReference>
<evidence type="ECO:0000313" key="3">
    <source>
        <dbReference type="EMBL" id="KIL36880.1"/>
    </source>
</evidence>
<keyword evidence="4" id="KW-1185">Reference proteome</keyword>
<feature type="domain" description="Protein CotJB" evidence="2">
    <location>
        <begin position="11"/>
        <end position="86"/>
    </location>
</feature>
<gene>
    <name evidence="3" type="ORF">SD71_05670</name>
</gene>
<feature type="region of interest" description="Disordered" evidence="1">
    <location>
        <begin position="63"/>
        <end position="91"/>
    </location>
</feature>
<feature type="region of interest" description="Disordered" evidence="1">
    <location>
        <begin position="35"/>
        <end position="54"/>
    </location>
</feature>
<proteinExistence type="predicted"/>
<accession>A0ABR5A8G1</accession>